<dbReference type="Proteomes" id="UP000693672">
    <property type="component" value="Unassembled WGS sequence"/>
</dbReference>
<evidence type="ECO:0000256" key="8">
    <source>
        <dbReference type="NCBIfam" id="TIGR00442"/>
    </source>
</evidence>
<sequence length="432" mass="47190">MRRMQNVKGTFDYWGTEQAVRKKVQDTLARLFVLYDYGAMETPVLNEQSLLASKYAGGDEILKEMYQLRDQGNRSLALRYDLTIPFAKVTAMYPGLELPFKRYEIGKVFRDGPVKRGRLREFIQCDADAVGIAGPEAEAELMQLAVDAFRALDIGIVIRWNNRRFLGELLSRIGVTEDMQLSVMLTLDKWAKIGAAGVENELLEKGIPTAVSAAVMELLQRETASCSDLAAMYGMPDSPGTREVRALQSLIDQTGLGPWCVFDPFLSRGLSFYTGTVYEIFDSTGTFSSSLGGGGRYDSIIGKLVGRDDILYPAVGLSFGIESIMELLKERGLAVTEDAVVVVPIGNAAEASLLAAAKLRQAGIRTRIDWSGRKLKKSLAAASAKGTRFVLLIGEEEAAAGIVRLKDMAQATERDMSAAEAAALIQAARQSE</sequence>
<dbReference type="EMBL" id="CAJVAS010000014">
    <property type="protein sequence ID" value="CAG7632847.1"/>
    <property type="molecule type" value="Genomic_DNA"/>
</dbReference>
<dbReference type="Pfam" id="PF13393">
    <property type="entry name" value="tRNA-synt_His"/>
    <property type="match status" value="1"/>
</dbReference>
<dbReference type="NCBIfam" id="TIGR00442">
    <property type="entry name" value="hisS"/>
    <property type="match status" value="1"/>
</dbReference>
<comment type="caution">
    <text evidence="10">The sequence shown here is derived from an EMBL/GenBank/DDBJ whole genome shotgun (WGS) entry which is preliminary data.</text>
</comment>
<dbReference type="GO" id="GO:0005737">
    <property type="term" value="C:cytoplasm"/>
    <property type="evidence" value="ECO:0007669"/>
    <property type="project" value="UniProtKB-UniRule"/>
</dbReference>
<dbReference type="InterPro" id="IPR006195">
    <property type="entry name" value="aa-tRNA-synth_II"/>
</dbReference>
<dbReference type="InterPro" id="IPR015807">
    <property type="entry name" value="His-tRNA-ligase"/>
</dbReference>
<dbReference type="AlphaFoldDB" id="A0A916NQY1"/>
<dbReference type="PIRSF" id="PIRSF001549">
    <property type="entry name" value="His-tRNA_synth"/>
    <property type="match status" value="1"/>
</dbReference>
<dbReference type="InterPro" id="IPR041715">
    <property type="entry name" value="HisRS-like_core"/>
</dbReference>
<keyword evidence="3" id="KW-0963">Cytoplasm</keyword>
<reference evidence="10" key="1">
    <citation type="submission" date="2021-06" db="EMBL/GenBank/DDBJ databases">
        <authorList>
            <person name="Criscuolo A."/>
        </authorList>
    </citation>
    <scope>NUCLEOTIDE SEQUENCE</scope>
    <source>
        <strain evidence="10">CIP111600</strain>
    </source>
</reference>
<comment type="catalytic activity">
    <reaction evidence="7">
        <text>tRNA(His) + L-histidine + ATP = L-histidyl-tRNA(His) + AMP + diphosphate + H(+)</text>
        <dbReference type="Rhea" id="RHEA:17313"/>
        <dbReference type="Rhea" id="RHEA-COMP:9665"/>
        <dbReference type="Rhea" id="RHEA-COMP:9689"/>
        <dbReference type="ChEBI" id="CHEBI:15378"/>
        <dbReference type="ChEBI" id="CHEBI:30616"/>
        <dbReference type="ChEBI" id="CHEBI:33019"/>
        <dbReference type="ChEBI" id="CHEBI:57595"/>
        <dbReference type="ChEBI" id="CHEBI:78442"/>
        <dbReference type="ChEBI" id="CHEBI:78527"/>
        <dbReference type="ChEBI" id="CHEBI:456215"/>
        <dbReference type="EC" id="6.1.1.21"/>
    </reaction>
</comment>
<name>A0A916NQY1_9BACL</name>
<feature type="domain" description="Aminoacyl-transfer RNA synthetases class-II family profile" evidence="9">
    <location>
        <begin position="1"/>
        <end position="344"/>
    </location>
</feature>
<keyword evidence="10" id="KW-0436">Ligase</keyword>
<dbReference type="PROSITE" id="PS50862">
    <property type="entry name" value="AA_TRNA_LIGASE_II"/>
    <property type="match status" value="1"/>
</dbReference>
<dbReference type="PANTHER" id="PTHR11476:SF7">
    <property type="entry name" value="HISTIDINE--TRNA LIGASE"/>
    <property type="match status" value="1"/>
</dbReference>
<dbReference type="GO" id="GO:0006427">
    <property type="term" value="P:histidyl-tRNA aminoacylation"/>
    <property type="evidence" value="ECO:0007669"/>
    <property type="project" value="UniProtKB-UniRule"/>
</dbReference>
<evidence type="ECO:0000259" key="9">
    <source>
        <dbReference type="PROSITE" id="PS50862"/>
    </source>
</evidence>
<evidence type="ECO:0000256" key="4">
    <source>
        <dbReference type="ARBA" id="ARBA00022741"/>
    </source>
</evidence>
<gene>
    <name evidence="10" type="primary">hisS_2</name>
    <name evidence="10" type="ORF">PAESOLCIP111_03421</name>
</gene>
<keyword evidence="5" id="KW-0067">ATP-binding</keyword>
<dbReference type="NCBIfam" id="NF009085">
    <property type="entry name" value="PRK12420.1"/>
    <property type="match status" value="1"/>
</dbReference>
<proteinExistence type="inferred from homology"/>
<dbReference type="PANTHER" id="PTHR11476">
    <property type="entry name" value="HISTIDYL-TRNA SYNTHETASE"/>
    <property type="match status" value="1"/>
</dbReference>
<keyword evidence="4" id="KW-0547">Nucleotide-binding</keyword>
<evidence type="ECO:0000256" key="2">
    <source>
        <dbReference type="ARBA" id="ARBA00012815"/>
    </source>
</evidence>
<comment type="similarity">
    <text evidence="1">Belongs to the class-II aminoacyl-tRNA synthetase family.</text>
</comment>
<accession>A0A916NQY1</accession>
<evidence type="ECO:0000256" key="3">
    <source>
        <dbReference type="ARBA" id="ARBA00022490"/>
    </source>
</evidence>
<protein>
    <recommendedName>
        <fullName evidence="2 8">Histidine--tRNA ligase</fullName>
        <ecNumber evidence="2 8">6.1.1.21</ecNumber>
    </recommendedName>
</protein>
<evidence type="ECO:0000313" key="11">
    <source>
        <dbReference type="Proteomes" id="UP000693672"/>
    </source>
</evidence>
<dbReference type="Pfam" id="PF03129">
    <property type="entry name" value="HGTP_anticodon"/>
    <property type="match status" value="1"/>
</dbReference>
<organism evidence="10 11">
    <name type="scientific">Paenibacillus solanacearum</name>
    <dbReference type="NCBI Taxonomy" id="2048548"/>
    <lineage>
        <taxon>Bacteria</taxon>
        <taxon>Bacillati</taxon>
        <taxon>Bacillota</taxon>
        <taxon>Bacilli</taxon>
        <taxon>Bacillales</taxon>
        <taxon>Paenibacillaceae</taxon>
        <taxon>Paenibacillus</taxon>
    </lineage>
</organism>
<dbReference type="RefSeq" id="WP_246627489.1">
    <property type="nucleotide sequence ID" value="NZ_CAJVAS010000014.1"/>
</dbReference>
<dbReference type="InterPro" id="IPR004516">
    <property type="entry name" value="HisRS/HisZ"/>
</dbReference>
<evidence type="ECO:0000313" key="10">
    <source>
        <dbReference type="EMBL" id="CAG7632847.1"/>
    </source>
</evidence>
<dbReference type="GO" id="GO:0004821">
    <property type="term" value="F:histidine-tRNA ligase activity"/>
    <property type="evidence" value="ECO:0007669"/>
    <property type="project" value="UniProtKB-UniRule"/>
</dbReference>
<dbReference type="InterPro" id="IPR004154">
    <property type="entry name" value="Anticodon-bd"/>
</dbReference>
<evidence type="ECO:0000256" key="6">
    <source>
        <dbReference type="ARBA" id="ARBA00022917"/>
    </source>
</evidence>
<keyword evidence="6" id="KW-0648">Protein biosynthesis</keyword>
<dbReference type="EC" id="6.1.1.21" evidence="2 8"/>
<evidence type="ECO:0000256" key="5">
    <source>
        <dbReference type="ARBA" id="ARBA00022840"/>
    </source>
</evidence>
<keyword evidence="11" id="KW-1185">Reference proteome</keyword>
<dbReference type="CDD" id="cd00773">
    <property type="entry name" value="HisRS-like_core"/>
    <property type="match status" value="1"/>
</dbReference>
<dbReference type="GO" id="GO:0005524">
    <property type="term" value="F:ATP binding"/>
    <property type="evidence" value="ECO:0007669"/>
    <property type="project" value="UniProtKB-KW"/>
</dbReference>
<evidence type="ECO:0000256" key="7">
    <source>
        <dbReference type="ARBA" id="ARBA00047639"/>
    </source>
</evidence>
<evidence type="ECO:0000256" key="1">
    <source>
        <dbReference type="ARBA" id="ARBA00008226"/>
    </source>
</evidence>